<feature type="domain" description="Methyl-accepting transducer" evidence="6">
    <location>
        <begin position="382"/>
        <end position="639"/>
    </location>
</feature>
<evidence type="ECO:0000259" key="7">
    <source>
        <dbReference type="PROSITE" id="PS50885"/>
    </source>
</evidence>
<dbReference type="Proteomes" id="UP000483018">
    <property type="component" value="Unassembled WGS sequence"/>
</dbReference>
<dbReference type="PANTHER" id="PTHR32089">
    <property type="entry name" value="METHYL-ACCEPTING CHEMOTAXIS PROTEIN MCPB"/>
    <property type="match status" value="1"/>
</dbReference>
<comment type="similarity">
    <text evidence="2">Belongs to the methyl-accepting chemotaxis (MCP) protein family.</text>
</comment>
<dbReference type="EMBL" id="WSLF01000010">
    <property type="protein sequence ID" value="KAE9632945.1"/>
    <property type="molecule type" value="Genomic_DNA"/>
</dbReference>
<reference evidence="8 9" key="1">
    <citation type="submission" date="2019-12" db="EMBL/GenBank/DDBJ databases">
        <title>Defluviitalea raffinosedens, isolated from a biogas fermenter, genome sequencing and characterization.</title>
        <authorList>
            <person name="Rettenmaier R."/>
            <person name="Schneider M."/>
            <person name="Neuhaus K."/>
            <person name="Liebl W."/>
            <person name="Zverlov V."/>
        </authorList>
    </citation>
    <scope>NUCLEOTIDE SEQUENCE [LARGE SCALE GENOMIC DNA]</scope>
    <source>
        <strain evidence="8 9">249c-K6</strain>
    </source>
</reference>
<evidence type="ECO:0000313" key="8">
    <source>
        <dbReference type="EMBL" id="KAE9632945.1"/>
    </source>
</evidence>
<dbReference type="Gene3D" id="1.10.287.950">
    <property type="entry name" value="Methyl-accepting chemotaxis protein"/>
    <property type="match status" value="1"/>
</dbReference>
<keyword evidence="5" id="KW-0812">Transmembrane</keyword>
<dbReference type="InterPro" id="IPR004089">
    <property type="entry name" value="MCPsignal_dom"/>
</dbReference>
<keyword evidence="4" id="KW-0175">Coiled coil</keyword>
<dbReference type="SMART" id="SM00283">
    <property type="entry name" value="MA"/>
    <property type="match status" value="1"/>
</dbReference>
<dbReference type="SUPFAM" id="SSF58104">
    <property type="entry name" value="Methyl-accepting chemotaxis protein (MCP) signaling domain"/>
    <property type="match status" value="1"/>
</dbReference>
<keyword evidence="1 3" id="KW-0807">Transducer</keyword>
<organism evidence="8 9">
    <name type="scientific">Defluviitalea raffinosedens</name>
    <dbReference type="NCBI Taxonomy" id="1450156"/>
    <lineage>
        <taxon>Bacteria</taxon>
        <taxon>Bacillati</taxon>
        <taxon>Bacillota</taxon>
        <taxon>Clostridia</taxon>
        <taxon>Lachnospirales</taxon>
        <taxon>Defluviitaleaceae</taxon>
        <taxon>Defluviitalea</taxon>
    </lineage>
</organism>
<keyword evidence="5" id="KW-0472">Membrane</keyword>
<evidence type="ECO:0008006" key="10">
    <source>
        <dbReference type="Google" id="ProtNLM"/>
    </source>
</evidence>
<sequence length="668" mass="73880">MKIRTKLIISFIIPIVCLITLGLVSYQKAADGILSSYEFSTAQSIKMLGEYLNIGVNSVEAFAVQCINDNTLMLYTNGYYKDDIIENNNVYDKYYKSFLAKATTDEFISGVSIMTSSDIKPISDKNLDYNILDDFNNTELGKSVNQNPGKAIWIGANEFLDDKLGKDYGIRYVRRFSGTNAIIIIDINKEVIKKNLIDLQLDQFGDVGFITSDGVEIITGEEENEKEVFFNQTFYNAAISSDKSNDSYYVNKNGIEYLFIYSKIGDSGAMICALIPQNVLLSKANSIKRVTIFMVIISSIIAISVGTMISIGIDKTIKNINQGLEKAAKGDLTMQFHSRRKDEFRNLIHGIQNTFYNIKGLIHKVKELGNEVSASSENVKKTSEEFIKLCGNISQAMNEIEQGINQQAKDAQECLKQMSGLSEKIEIVSDSTEVIRQIANDTRVSIKDGTTVILDLNMQTKTTIGITSEIINDIEELAVKSSSIEKIVSVINDIVRQTNLLSLNASVEAARAGEYGKGFAVVAEEIRKLSQQSASSVKDINNVIKAIEEHIKQASQTVKKVENVMILQKKAVDNTISSYENINQNVEKLIVNINGISTNIDNIEHARVNTLGAVESISTVLQEIAASSNTVSQTTDKLLESVGTLNKSAINLNNNSDQMVEAVEIFKI</sequence>
<keyword evidence="5" id="KW-1133">Transmembrane helix</keyword>
<dbReference type="PANTHER" id="PTHR32089:SF112">
    <property type="entry name" value="LYSOZYME-LIKE PROTEIN-RELATED"/>
    <property type="match status" value="1"/>
</dbReference>
<evidence type="ECO:0000256" key="4">
    <source>
        <dbReference type="SAM" id="Coils"/>
    </source>
</evidence>
<name>A0A7C8HGU4_9FIRM</name>
<accession>A0A7C8HGU4</accession>
<keyword evidence="9" id="KW-1185">Reference proteome</keyword>
<evidence type="ECO:0000256" key="2">
    <source>
        <dbReference type="ARBA" id="ARBA00029447"/>
    </source>
</evidence>
<evidence type="ECO:0000256" key="5">
    <source>
        <dbReference type="SAM" id="Phobius"/>
    </source>
</evidence>
<feature type="coiled-coil region" evidence="4">
    <location>
        <begin position="537"/>
        <end position="564"/>
    </location>
</feature>
<dbReference type="Pfam" id="PF00015">
    <property type="entry name" value="MCPsignal"/>
    <property type="match status" value="1"/>
</dbReference>
<evidence type="ECO:0000313" key="9">
    <source>
        <dbReference type="Proteomes" id="UP000483018"/>
    </source>
</evidence>
<dbReference type="RefSeq" id="WP_158741106.1">
    <property type="nucleotide sequence ID" value="NZ_WSLF01000010.1"/>
</dbReference>
<proteinExistence type="inferred from homology"/>
<gene>
    <name evidence="8" type="ORF">GND95_10515</name>
</gene>
<protein>
    <recommendedName>
        <fullName evidence="10">HAMP domain-containing protein</fullName>
    </recommendedName>
</protein>
<comment type="caution">
    <text evidence="8">The sequence shown here is derived from an EMBL/GenBank/DDBJ whole genome shotgun (WGS) entry which is preliminary data.</text>
</comment>
<dbReference type="InterPro" id="IPR003660">
    <property type="entry name" value="HAMP_dom"/>
</dbReference>
<dbReference type="AlphaFoldDB" id="A0A7C8HGU4"/>
<feature type="transmembrane region" description="Helical" evidence="5">
    <location>
        <begin position="7"/>
        <end position="26"/>
    </location>
</feature>
<feature type="domain" description="HAMP" evidence="7">
    <location>
        <begin position="311"/>
        <end position="363"/>
    </location>
</feature>
<dbReference type="GO" id="GO:0016020">
    <property type="term" value="C:membrane"/>
    <property type="evidence" value="ECO:0007669"/>
    <property type="project" value="InterPro"/>
</dbReference>
<evidence type="ECO:0000259" key="6">
    <source>
        <dbReference type="PROSITE" id="PS50111"/>
    </source>
</evidence>
<evidence type="ECO:0000256" key="3">
    <source>
        <dbReference type="PROSITE-ProRule" id="PRU00284"/>
    </source>
</evidence>
<dbReference type="PROSITE" id="PS50885">
    <property type="entry name" value="HAMP"/>
    <property type="match status" value="1"/>
</dbReference>
<dbReference type="OrthoDB" id="13222at2"/>
<dbReference type="PROSITE" id="PS50111">
    <property type="entry name" value="CHEMOTAXIS_TRANSDUC_2"/>
    <property type="match status" value="1"/>
</dbReference>
<dbReference type="GO" id="GO:0007165">
    <property type="term" value="P:signal transduction"/>
    <property type="evidence" value="ECO:0007669"/>
    <property type="project" value="UniProtKB-KW"/>
</dbReference>
<feature type="transmembrane region" description="Helical" evidence="5">
    <location>
        <begin position="290"/>
        <end position="313"/>
    </location>
</feature>
<evidence type="ECO:0000256" key="1">
    <source>
        <dbReference type="ARBA" id="ARBA00023224"/>
    </source>
</evidence>
<dbReference type="Gene3D" id="6.10.340.10">
    <property type="match status" value="1"/>
</dbReference>